<dbReference type="Pfam" id="PF00669">
    <property type="entry name" value="Flagellin_N"/>
    <property type="match status" value="1"/>
</dbReference>
<dbReference type="AlphaFoldDB" id="A0A1H3ZGG2"/>
<dbReference type="GO" id="GO:0005198">
    <property type="term" value="F:structural molecule activity"/>
    <property type="evidence" value="ECO:0007669"/>
    <property type="project" value="UniProtKB-UniRule"/>
</dbReference>
<name>A0A1H3ZGG2_SELRU</name>
<dbReference type="Gene3D" id="6.10.10.10">
    <property type="entry name" value="Flagellar export chaperone, C-terminal domain"/>
    <property type="match status" value="1"/>
</dbReference>
<evidence type="ECO:0000259" key="6">
    <source>
        <dbReference type="Pfam" id="PF00700"/>
    </source>
</evidence>
<gene>
    <name evidence="7" type="ORF">SAMN05660648_02410</name>
</gene>
<feature type="domain" description="Flagellin C-terminal" evidence="6">
    <location>
        <begin position="506"/>
        <end position="588"/>
    </location>
</feature>
<dbReference type="InterPro" id="IPR042187">
    <property type="entry name" value="Flagellin_C_sub2"/>
</dbReference>
<accession>A0A1H3ZGG2</accession>
<dbReference type="Pfam" id="PF00700">
    <property type="entry name" value="Flagellin_C"/>
    <property type="match status" value="1"/>
</dbReference>
<evidence type="ECO:0000256" key="2">
    <source>
        <dbReference type="ARBA" id="ARBA00020110"/>
    </source>
</evidence>
<evidence type="ECO:0000256" key="4">
    <source>
        <dbReference type="RuleBase" id="RU362073"/>
    </source>
</evidence>
<evidence type="ECO:0000256" key="1">
    <source>
        <dbReference type="ARBA" id="ARBA00005709"/>
    </source>
</evidence>
<evidence type="ECO:0000256" key="3">
    <source>
        <dbReference type="ARBA" id="ARBA00023143"/>
    </source>
</evidence>
<comment type="subcellular location">
    <subcellularLocation>
        <location evidence="4">Secreted</location>
    </subcellularLocation>
    <subcellularLocation>
        <location evidence="4">Bacterial flagellum</location>
    </subcellularLocation>
</comment>
<dbReference type="Proteomes" id="UP000183469">
    <property type="component" value="Unassembled WGS sequence"/>
</dbReference>
<evidence type="ECO:0000313" key="7">
    <source>
        <dbReference type="EMBL" id="SEA22618.1"/>
    </source>
</evidence>
<comment type="function">
    <text evidence="4">Flagellin is the subunit protein which polymerizes to form the filaments of bacterial flagella.</text>
</comment>
<dbReference type="SUPFAM" id="SSF64518">
    <property type="entry name" value="Phase 1 flagellin"/>
    <property type="match status" value="1"/>
</dbReference>
<protein>
    <recommendedName>
        <fullName evidence="2 4">Flagellin</fullName>
    </recommendedName>
</protein>
<evidence type="ECO:0000313" key="8">
    <source>
        <dbReference type="Proteomes" id="UP000183469"/>
    </source>
</evidence>
<reference evidence="7 8" key="1">
    <citation type="submission" date="2016-10" db="EMBL/GenBank/DDBJ databases">
        <authorList>
            <person name="de Groot N.N."/>
        </authorList>
    </citation>
    <scope>NUCLEOTIDE SEQUENCE [LARGE SCALE GENOMIC DNA]</scope>
    <source>
        <strain evidence="7 8">DSM 2872</strain>
    </source>
</reference>
<dbReference type="NCBIfam" id="NF033876">
    <property type="entry name" value="flagella_HExxH"/>
    <property type="match status" value="1"/>
</dbReference>
<dbReference type="EMBL" id="FNQG01000011">
    <property type="protein sequence ID" value="SEA22618.1"/>
    <property type="molecule type" value="Genomic_DNA"/>
</dbReference>
<keyword evidence="7" id="KW-0969">Cilium</keyword>
<organism evidence="7 8">
    <name type="scientific">Selenomonas ruminantium</name>
    <dbReference type="NCBI Taxonomy" id="971"/>
    <lineage>
        <taxon>Bacteria</taxon>
        <taxon>Bacillati</taxon>
        <taxon>Bacillota</taxon>
        <taxon>Negativicutes</taxon>
        <taxon>Selenomonadales</taxon>
        <taxon>Selenomonadaceae</taxon>
        <taxon>Selenomonas</taxon>
    </lineage>
</organism>
<proteinExistence type="inferred from homology"/>
<dbReference type="PANTHER" id="PTHR42792:SF2">
    <property type="entry name" value="FLAGELLIN"/>
    <property type="match status" value="1"/>
</dbReference>
<evidence type="ECO:0000259" key="5">
    <source>
        <dbReference type="Pfam" id="PF00669"/>
    </source>
</evidence>
<feature type="domain" description="Flagellin N-terminal" evidence="5">
    <location>
        <begin position="5"/>
        <end position="140"/>
    </location>
</feature>
<dbReference type="GO" id="GO:0005576">
    <property type="term" value="C:extracellular region"/>
    <property type="evidence" value="ECO:0007669"/>
    <property type="project" value="UniProtKB-SubCell"/>
</dbReference>
<sequence>MAMVIKNNMSAQNALSLLNKNNAALSKSLKKVSSGMKINSAEDDASGYAISERMQVQIRGLGQDIRNAQNAVSMLKVAEGAAQSTVDILRTMKEKAINAANDTNTDTDRAIIQKEIDQYISQIDDNASATYNGKTMFTGEADATNDVKKTIIKALNSEWINQSLTMIQDAYGLSFGEDGASVTNMDVQFKNEGGSTLAYISSTADGNGVTKSLTLTVNMDFYATLNQTDVNGSTTTAGANYLDRTIAHEMTHAVMRANITNMSALPKYIREGTAEFIHGIDDERKSTLAGLSKDDFENTFQNSEGMDDEKPYAVGYAFLHYINKAGGHGEAMKRFMAVLDEKGGTAYDEAISAATKGKYNTADEAKAAFLADYKSVKDKGGSNNDFYKAYCDIDLDNKDDTGSVMGSKSWNGDDENAENVVLEGMSTRFWYFPGGQTSTIQNLTVDWGEFSRPASGFKYQIGTKANQAINASFSDIHADALGLISAEGKTVQVTTRAEAKRALTRFDNAIEKVLGQITTIGALQSRMEYTVRNLTTNEENLTSAESTIRDADMAKEMSEYTKHSVLTQAAQAMLAQANQNSSSILSLLQ</sequence>
<dbReference type="InterPro" id="IPR046358">
    <property type="entry name" value="Flagellin_C"/>
</dbReference>
<dbReference type="Gene3D" id="1.20.1330.10">
    <property type="entry name" value="f41 fragment of flagellin, N-terminal domain"/>
    <property type="match status" value="2"/>
</dbReference>
<dbReference type="PRINTS" id="PR00207">
    <property type="entry name" value="FLAGELLIN"/>
</dbReference>
<keyword evidence="3 4" id="KW-0975">Bacterial flagellum</keyword>
<comment type="similarity">
    <text evidence="1 4">Belongs to the bacterial flagellin family.</text>
</comment>
<dbReference type="GO" id="GO:0009288">
    <property type="term" value="C:bacterial-type flagellum"/>
    <property type="evidence" value="ECO:0007669"/>
    <property type="project" value="UniProtKB-SubCell"/>
</dbReference>
<keyword evidence="4" id="KW-0964">Secreted</keyword>
<keyword evidence="7" id="KW-0282">Flagellum</keyword>
<dbReference type="InterPro" id="IPR001492">
    <property type="entry name" value="Flagellin"/>
</dbReference>
<keyword evidence="7" id="KW-0966">Cell projection</keyword>
<dbReference type="InterPro" id="IPR001029">
    <property type="entry name" value="Flagellin_N"/>
</dbReference>
<dbReference type="PANTHER" id="PTHR42792">
    <property type="entry name" value="FLAGELLIN"/>
    <property type="match status" value="1"/>
</dbReference>